<name>A0A6I4NYV0_9MICO</name>
<evidence type="ECO:0000313" key="1">
    <source>
        <dbReference type="EMBL" id="MWB99486.1"/>
    </source>
</evidence>
<dbReference type="AlphaFoldDB" id="A0A6I4NYV0"/>
<feature type="non-terminal residue" evidence="1">
    <location>
        <position position="320"/>
    </location>
</feature>
<comment type="caution">
    <text evidence="1">The sequence shown here is derived from an EMBL/GenBank/DDBJ whole genome shotgun (WGS) entry which is preliminary data.</text>
</comment>
<sequence length="320" mass="32627">MGAAATPGRSGALRRPAQPDLDALPPLLARLQAAGAPTAPHVAAVVAAALAGDGEAIDEAIRGLRPAQRLGREALPDPLPCGPAVEAAVGGLGRALSPWERRVLLAASVAVVDRIDAILLALGLTMADVVGSPVSGCLRLTAGRFAFVDPRLRCWAHDSASVAERTEVHALLADAYARLGDEPRAVWHRALATLEGDPALVEPLLALAEAADEAGDAEWAHAVAREAESHADGVPTARAALVAGVAALHGGLVDDAVVWLGEAALDPVARERALPLLLHASALRTGLVADAELDERLEAGPPPSAAALARACADAARHHA</sequence>
<dbReference type="Proteomes" id="UP000438182">
    <property type="component" value="Unassembled WGS sequence"/>
</dbReference>
<protein>
    <submittedName>
        <fullName evidence="1">Uncharacterized protein</fullName>
    </submittedName>
</protein>
<dbReference type="RefSeq" id="WP_202107211.1">
    <property type="nucleotide sequence ID" value="NZ_WSTA01000062.1"/>
</dbReference>
<accession>A0A6I4NYV0</accession>
<reference evidence="1 2" key="1">
    <citation type="submission" date="2019-12" db="EMBL/GenBank/DDBJ databases">
        <authorList>
            <person name="Kim Y.S."/>
        </authorList>
    </citation>
    <scope>NUCLEOTIDE SEQUENCE [LARGE SCALE GENOMIC DNA]</scope>
    <source>
        <strain evidence="1 2">MMS17-SY077</strain>
    </source>
</reference>
<evidence type="ECO:0000313" key="2">
    <source>
        <dbReference type="Proteomes" id="UP000438182"/>
    </source>
</evidence>
<organism evidence="1 2">
    <name type="scientific">Agromyces seonyuensis</name>
    <dbReference type="NCBI Taxonomy" id="2662446"/>
    <lineage>
        <taxon>Bacteria</taxon>
        <taxon>Bacillati</taxon>
        <taxon>Actinomycetota</taxon>
        <taxon>Actinomycetes</taxon>
        <taxon>Micrococcales</taxon>
        <taxon>Microbacteriaceae</taxon>
        <taxon>Agromyces</taxon>
    </lineage>
</organism>
<gene>
    <name evidence="1" type="ORF">GB864_13130</name>
</gene>
<keyword evidence="2" id="KW-1185">Reference proteome</keyword>
<proteinExistence type="predicted"/>
<dbReference type="EMBL" id="WSTA01000062">
    <property type="protein sequence ID" value="MWB99486.1"/>
    <property type="molecule type" value="Genomic_DNA"/>
</dbReference>